<keyword evidence="3 5" id="KW-0548">Nucleotidyltransferase</keyword>
<evidence type="ECO:0000313" key="7">
    <source>
        <dbReference type="Proteomes" id="UP000241436"/>
    </source>
</evidence>
<dbReference type="Gene3D" id="3.90.550.10">
    <property type="entry name" value="Spore Coat Polysaccharide Biosynthesis Protein SpsA, Chain A"/>
    <property type="match status" value="1"/>
</dbReference>
<dbReference type="CDD" id="cd02517">
    <property type="entry name" value="CMP-KDO-Synthetase"/>
    <property type="match status" value="1"/>
</dbReference>
<evidence type="ECO:0000256" key="3">
    <source>
        <dbReference type="ARBA" id="ARBA00022695"/>
    </source>
</evidence>
<evidence type="ECO:0000256" key="1">
    <source>
        <dbReference type="ARBA" id="ARBA00004370"/>
    </source>
</evidence>
<dbReference type="RefSeq" id="WP_107563771.1">
    <property type="nucleotide sequence ID" value="NZ_NVQC01000030.1"/>
</dbReference>
<reference evidence="6 7" key="1">
    <citation type="submission" date="2017-09" db="EMBL/GenBank/DDBJ databases">
        <title>Bloom of a denitrifying methanotroph, Candidatus Methylomirabilis limnetica, in a deep stratified lake.</title>
        <authorList>
            <person name="Graf J.S."/>
            <person name="Marchant H.K."/>
            <person name="Tienken D."/>
            <person name="Hach P.F."/>
            <person name="Brand A."/>
            <person name="Schubert C.J."/>
            <person name="Kuypers M.M."/>
            <person name="Milucka J."/>
        </authorList>
    </citation>
    <scope>NUCLEOTIDE SEQUENCE [LARGE SCALE GENOMIC DNA]</scope>
    <source>
        <strain evidence="6 7">Zug</strain>
    </source>
</reference>
<dbReference type="SUPFAM" id="SSF53448">
    <property type="entry name" value="Nucleotide-diphospho-sugar transferases"/>
    <property type="match status" value="1"/>
</dbReference>
<proteinExistence type="inferred from homology"/>
<dbReference type="EC" id="2.7.7.38" evidence="5"/>
<dbReference type="InterPro" id="IPR029044">
    <property type="entry name" value="Nucleotide-diphossugar_trans"/>
</dbReference>
<dbReference type="NCBIfam" id="TIGR00466">
    <property type="entry name" value="kdsB"/>
    <property type="match status" value="1"/>
</dbReference>
<name>A0A2T4TVK7_9BACT</name>
<comment type="function">
    <text evidence="5">Activates KDO (a required 8-carbon sugar) for incorporation into bacterial lipopolysaccharide in Gram-negative bacteria.</text>
</comment>
<organism evidence="6 7">
    <name type="scientific">Candidatus Methylomirabilis limnetica</name>
    <dbReference type="NCBI Taxonomy" id="2033718"/>
    <lineage>
        <taxon>Bacteria</taxon>
        <taxon>Candidatus Methylomirabilota</taxon>
        <taxon>Candidatus Methylomirabilia</taxon>
        <taxon>Candidatus Methylomirabilales</taxon>
        <taxon>Candidatus Methylomirabilaceae</taxon>
        <taxon>Candidatus Methylomirabilis</taxon>
    </lineage>
</organism>
<dbReference type="NCBIfam" id="NF003952">
    <property type="entry name" value="PRK05450.1-5"/>
    <property type="match status" value="1"/>
</dbReference>
<protein>
    <recommendedName>
        <fullName evidence="5">3-deoxy-manno-octulosonate cytidylyltransferase</fullName>
        <ecNumber evidence="5">2.7.7.38</ecNumber>
    </recommendedName>
    <alternativeName>
        <fullName evidence="5">CMP-2-keto-3-deoxyoctulosonic acid synthase</fullName>
        <shortName evidence="5">CKS</shortName>
        <shortName evidence="5">CMP-KDO synthase</shortName>
    </alternativeName>
</protein>
<dbReference type="PANTHER" id="PTHR42866">
    <property type="entry name" value="3-DEOXY-MANNO-OCTULOSONATE CYTIDYLYLTRANSFERASE"/>
    <property type="match status" value="1"/>
</dbReference>
<comment type="subcellular location">
    <subcellularLocation>
        <location evidence="5">Cytoplasm</location>
    </subcellularLocation>
    <subcellularLocation>
        <location evidence="1">Membrane</location>
    </subcellularLocation>
</comment>
<dbReference type="EMBL" id="NVQC01000030">
    <property type="protein sequence ID" value="PTL35139.1"/>
    <property type="molecule type" value="Genomic_DNA"/>
</dbReference>
<dbReference type="GO" id="GO:0033468">
    <property type="term" value="P:CMP-keto-3-deoxy-D-manno-octulosonic acid biosynthetic process"/>
    <property type="evidence" value="ECO:0007669"/>
    <property type="project" value="UniProtKB-UniRule"/>
</dbReference>
<dbReference type="NCBIfam" id="NF009905">
    <property type="entry name" value="PRK13368.1"/>
    <property type="match status" value="1"/>
</dbReference>
<evidence type="ECO:0000256" key="5">
    <source>
        <dbReference type="HAMAP-Rule" id="MF_00057"/>
    </source>
</evidence>
<gene>
    <name evidence="5 6" type="primary">kdsB</name>
    <name evidence="6" type="ORF">CLG94_11535</name>
</gene>
<dbReference type="GO" id="GO:0016020">
    <property type="term" value="C:membrane"/>
    <property type="evidence" value="ECO:0007669"/>
    <property type="project" value="UniProtKB-SubCell"/>
</dbReference>
<dbReference type="AlphaFoldDB" id="A0A2T4TVK7"/>
<dbReference type="InterPro" id="IPR004528">
    <property type="entry name" value="KdsB"/>
</dbReference>
<dbReference type="FunFam" id="3.90.550.10:FF:000011">
    <property type="entry name" value="3-deoxy-manno-octulosonate cytidylyltransferase"/>
    <property type="match status" value="1"/>
</dbReference>
<dbReference type="PANTHER" id="PTHR42866:SF2">
    <property type="entry name" value="3-DEOXY-MANNO-OCTULOSONATE CYTIDYLYLTRANSFERASE, MITOCHONDRIAL"/>
    <property type="match status" value="1"/>
</dbReference>
<comment type="similarity">
    <text evidence="5">Belongs to the KdsB family.</text>
</comment>
<comment type="caution">
    <text evidence="6">The sequence shown here is derived from an EMBL/GenBank/DDBJ whole genome shotgun (WGS) entry which is preliminary data.</text>
</comment>
<keyword evidence="5" id="KW-0963">Cytoplasm</keyword>
<sequence length="268" mass="30204">MQHHAKRAILGVIPARLDSTRLPGKVLRTIRGRPMLHHVFAYASQCGLLDDLVVATDSKEVYEYCVCNQMKVRMTSSCHASGTDRIHEVMQTLPADIYVNIQGDEPMIRPAHLEALLQPFLKDAAVQVGTLKTSITADEAHNPNCVKVVTDTTGKALYFSRCAIPYNRDHVPETRYFKHLGIYAYTRSALDRFHQLPPSRLEQAEKLEQLRFLENGIPIYVTETPYDTIGVDTEEDLARVERYFQDLESTGDSFPAACREFVIPADPG</sequence>
<dbReference type="GO" id="GO:0005829">
    <property type="term" value="C:cytosol"/>
    <property type="evidence" value="ECO:0007669"/>
    <property type="project" value="TreeGrafter"/>
</dbReference>
<accession>A0A2T4TVK7</accession>
<dbReference type="OrthoDB" id="9815559at2"/>
<evidence type="ECO:0000256" key="4">
    <source>
        <dbReference type="ARBA" id="ARBA00022985"/>
    </source>
</evidence>
<comment type="catalytic activity">
    <reaction evidence="5">
        <text>3-deoxy-alpha-D-manno-oct-2-ulosonate + CTP = CMP-3-deoxy-beta-D-manno-octulosonate + diphosphate</text>
        <dbReference type="Rhea" id="RHEA:23448"/>
        <dbReference type="ChEBI" id="CHEBI:33019"/>
        <dbReference type="ChEBI" id="CHEBI:37563"/>
        <dbReference type="ChEBI" id="CHEBI:85986"/>
        <dbReference type="ChEBI" id="CHEBI:85987"/>
        <dbReference type="EC" id="2.7.7.38"/>
    </reaction>
</comment>
<dbReference type="InterPro" id="IPR003329">
    <property type="entry name" value="Cytidylyl_trans"/>
</dbReference>
<dbReference type="Proteomes" id="UP000241436">
    <property type="component" value="Unassembled WGS sequence"/>
</dbReference>
<evidence type="ECO:0000256" key="2">
    <source>
        <dbReference type="ARBA" id="ARBA00022679"/>
    </source>
</evidence>
<dbReference type="HAMAP" id="MF_00057">
    <property type="entry name" value="KdsB"/>
    <property type="match status" value="1"/>
</dbReference>
<dbReference type="GO" id="GO:0009103">
    <property type="term" value="P:lipopolysaccharide biosynthetic process"/>
    <property type="evidence" value="ECO:0007669"/>
    <property type="project" value="UniProtKB-UniRule"/>
</dbReference>
<comment type="pathway">
    <text evidence="5">Nucleotide-sugar biosynthesis; CMP-3-deoxy-D-manno-octulosonate biosynthesis; CMP-3-deoxy-D-manno-octulosonate from 3-deoxy-D-manno-octulosonate and CTP: step 1/1.</text>
</comment>
<dbReference type="UniPathway" id="UPA00358">
    <property type="reaction ID" value="UER00476"/>
</dbReference>
<keyword evidence="4 5" id="KW-0448">Lipopolysaccharide biosynthesis</keyword>
<dbReference type="GO" id="GO:0008690">
    <property type="term" value="F:3-deoxy-manno-octulosonate cytidylyltransferase activity"/>
    <property type="evidence" value="ECO:0007669"/>
    <property type="project" value="UniProtKB-UniRule"/>
</dbReference>
<evidence type="ECO:0000313" key="6">
    <source>
        <dbReference type="EMBL" id="PTL35139.1"/>
    </source>
</evidence>
<keyword evidence="7" id="KW-1185">Reference proteome</keyword>
<reference evidence="7" key="2">
    <citation type="journal article" date="2018" name="Environ. Microbiol.">
        <title>Bloom of a denitrifying methanotroph, 'Candidatus Methylomirabilis limnetica', in a deep stratified lake.</title>
        <authorList>
            <person name="Graf J.S."/>
            <person name="Mayr M.J."/>
            <person name="Marchant H.K."/>
            <person name="Tienken D."/>
            <person name="Hach P.F."/>
            <person name="Brand A."/>
            <person name="Schubert C.J."/>
            <person name="Kuypers M.M."/>
            <person name="Milucka J."/>
        </authorList>
    </citation>
    <scope>NUCLEOTIDE SEQUENCE [LARGE SCALE GENOMIC DNA]</scope>
    <source>
        <strain evidence="7">Zug</strain>
    </source>
</reference>
<keyword evidence="2 5" id="KW-0808">Transferase</keyword>
<dbReference type="Pfam" id="PF02348">
    <property type="entry name" value="CTP_transf_3"/>
    <property type="match status" value="1"/>
</dbReference>